<dbReference type="InterPro" id="IPR036291">
    <property type="entry name" value="NAD(P)-bd_dom_sf"/>
</dbReference>
<accession>A0AAE9ZFD7</accession>
<sequence>MPLDLTRPFSALVLGASGGIGAAIADKLKSNPHCRALKTLSRSTDGFDLSKEQSVAAAARNLQGEDSVYDLIFNATGILEVNGRPPEKSFRELDAATLTRAFAVNAAGAAMAIKYFSPLLRRNAPVVFATLSARVGSIDDNRLGGWMSYRASKAALNQIVRCAAVEEARRNKQSVFVALHPGTIQTPLTEKYARGQYTATPEEAAKNLLDVCSRLTPEHSGGFFDYAGREIEW</sequence>
<dbReference type="PRINTS" id="PR00081">
    <property type="entry name" value="GDHRDH"/>
</dbReference>
<protein>
    <submittedName>
        <fullName evidence="1">SDR family NAD(P)-dependent oxidoreductase</fullName>
    </submittedName>
</protein>
<name>A0AAE9ZFD7_9PROT</name>
<dbReference type="SUPFAM" id="SSF51735">
    <property type="entry name" value="NAD(P)-binding Rossmann-fold domains"/>
    <property type="match status" value="1"/>
</dbReference>
<dbReference type="PANTHER" id="PTHR43544:SF12">
    <property type="entry name" value="NAD(P)-BINDING ROSSMANN-FOLD SUPERFAMILY PROTEIN"/>
    <property type="match status" value="1"/>
</dbReference>
<dbReference type="GO" id="GO:0016491">
    <property type="term" value="F:oxidoreductase activity"/>
    <property type="evidence" value="ECO:0007669"/>
    <property type="project" value="TreeGrafter"/>
</dbReference>
<dbReference type="Gene3D" id="3.40.50.720">
    <property type="entry name" value="NAD(P)-binding Rossmann-like Domain"/>
    <property type="match status" value="1"/>
</dbReference>
<evidence type="ECO:0000313" key="2">
    <source>
        <dbReference type="Proteomes" id="UP001214043"/>
    </source>
</evidence>
<dbReference type="RefSeq" id="WP_274494738.1">
    <property type="nucleotide sequence ID" value="NZ_CP118166.1"/>
</dbReference>
<dbReference type="InterPro" id="IPR051468">
    <property type="entry name" value="Fungal_SecMetab_SDRs"/>
</dbReference>
<reference evidence="1" key="1">
    <citation type="submission" date="2023-02" db="EMBL/GenBank/DDBJ databases">
        <title>Genome sequence of Hyphococcus flavus.</title>
        <authorList>
            <person name="Rong J.-C."/>
            <person name="Zhao Q."/>
            <person name="Yi M."/>
            <person name="Wu J.-Y."/>
        </authorList>
    </citation>
    <scope>NUCLEOTIDE SEQUENCE</scope>
    <source>
        <strain evidence="1">MCCC 1K03223</strain>
    </source>
</reference>
<dbReference type="InterPro" id="IPR002347">
    <property type="entry name" value="SDR_fam"/>
</dbReference>
<gene>
    <name evidence="1" type="ORF">PUV54_06240</name>
</gene>
<dbReference type="PANTHER" id="PTHR43544">
    <property type="entry name" value="SHORT-CHAIN DEHYDROGENASE/REDUCTASE"/>
    <property type="match status" value="1"/>
</dbReference>
<dbReference type="GO" id="GO:0005737">
    <property type="term" value="C:cytoplasm"/>
    <property type="evidence" value="ECO:0007669"/>
    <property type="project" value="TreeGrafter"/>
</dbReference>
<proteinExistence type="predicted"/>
<keyword evidence="2" id="KW-1185">Reference proteome</keyword>
<dbReference type="Proteomes" id="UP001214043">
    <property type="component" value="Chromosome"/>
</dbReference>
<dbReference type="Pfam" id="PF13561">
    <property type="entry name" value="adh_short_C2"/>
    <property type="match status" value="1"/>
</dbReference>
<dbReference type="KEGG" id="hfl:PUV54_06240"/>
<dbReference type="AlphaFoldDB" id="A0AAE9ZFD7"/>
<organism evidence="1 2">
    <name type="scientific">Hyphococcus flavus</name>
    <dbReference type="NCBI Taxonomy" id="1866326"/>
    <lineage>
        <taxon>Bacteria</taxon>
        <taxon>Pseudomonadati</taxon>
        <taxon>Pseudomonadota</taxon>
        <taxon>Alphaproteobacteria</taxon>
        <taxon>Parvularculales</taxon>
        <taxon>Parvularculaceae</taxon>
        <taxon>Hyphococcus</taxon>
    </lineage>
</organism>
<evidence type="ECO:0000313" key="1">
    <source>
        <dbReference type="EMBL" id="WDI32795.1"/>
    </source>
</evidence>
<dbReference type="EMBL" id="CP118166">
    <property type="protein sequence ID" value="WDI32795.1"/>
    <property type="molecule type" value="Genomic_DNA"/>
</dbReference>